<evidence type="ECO:0008006" key="3">
    <source>
        <dbReference type="Google" id="ProtNLM"/>
    </source>
</evidence>
<name>A0A7V1PVM7_CALAY</name>
<accession>A0A7V1PVM7</accession>
<sequence>MKKIYLCLLFLFVPLIIAAQALLPEQTRVSEGIDYNSFYPHILLRHEVGTFFKLPKNPVFRPARQGWDSRDVADPFITVSTDTVTLWYDGSSGGSYHIGRAVLDKDGWYWQRSGREEITPTTGYTYHLIAPAFIPGAGQAMLLLNGNDSDSELGYRLGLARKTERSWHIKDLELSIPQSGNWDNSGRAYATVLYLPEKRQRVLYYSGFSGLLSSIGRAEQNAKGTWRTGNKPVYNALPGVIAPHVIYNGRNFTMYYVRLNLNSGFGSHIEKAVSDDGINWHFRDVVLKPEKRWEGRRLMRPHLSYYEGSFHLFYCAQRGSNWRIGEARAGGLFRARGSVFIKIENTRRLIIDYEQTPGTALELWLNGGENRKKISTQKQARRRADVWRVEIDTTPYSGKTLEVELISEKGTASPVIYRIERH</sequence>
<feature type="signal peptide" evidence="1">
    <location>
        <begin position="1"/>
        <end position="21"/>
    </location>
</feature>
<proteinExistence type="predicted"/>
<comment type="caution">
    <text evidence="2">The sequence shown here is derived from an EMBL/GenBank/DDBJ whole genome shotgun (WGS) entry which is preliminary data.</text>
</comment>
<dbReference type="InterPro" id="IPR023296">
    <property type="entry name" value="Glyco_hydro_beta-prop_sf"/>
</dbReference>
<evidence type="ECO:0000256" key="1">
    <source>
        <dbReference type="SAM" id="SignalP"/>
    </source>
</evidence>
<reference evidence="2" key="1">
    <citation type="journal article" date="2020" name="mSystems">
        <title>Genome- and Community-Level Interaction Insights into Carbon Utilization and Element Cycling Functions of Hydrothermarchaeota in Hydrothermal Sediment.</title>
        <authorList>
            <person name="Zhou Z."/>
            <person name="Liu Y."/>
            <person name="Xu W."/>
            <person name="Pan J."/>
            <person name="Luo Z.H."/>
            <person name="Li M."/>
        </authorList>
    </citation>
    <scope>NUCLEOTIDE SEQUENCE [LARGE SCALE GENOMIC DNA]</scope>
    <source>
        <strain evidence="2">HyVt-456</strain>
    </source>
</reference>
<protein>
    <recommendedName>
        <fullName evidence="3">BNR repeat-containing family member</fullName>
    </recommendedName>
</protein>
<dbReference type="Gene3D" id="2.115.10.20">
    <property type="entry name" value="Glycosyl hydrolase domain, family 43"/>
    <property type="match status" value="2"/>
</dbReference>
<dbReference type="EMBL" id="DRLD01000377">
    <property type="protein sequence ID" value="HED11685.1"/>
    <property type="molecule type" value="Genomic_DNA"/>
</dbReference>
<organism evidence="2">
    <name type="scientific">Caldithrix abyssi</name>
    <dbReference type="NCBI Taxonomy" id="187145"/>
    <lineage>
        <taxon>Bacteria</taxon>
        <taxon>Pseudomonadati</taxon>
        <taxon>Calditrichota</taxon>
        <taxon>Calditrichia</taxon>
        <taxon>Calditrichales</taxon>
        <taxon>Calditrichaceae</taxon>
        <taxon>Caldithrix</taxon>
    </lineage>
</organism>
<gene>
    <name evidence="2" type="ORF">ENJ10_13415</name>
</gene>
<dbReference type="SUPFAM" id="SSF75005">
    <property type="entry name" value="Arabinanase/levansucrase/invertase"/>
    <property type="match status" value="2"/>
</dbReference>
<evidence type="ECO:0000313" key="2">
    <source>
        <dbReference type="EMBL" id="HED11685.1"/>
    </source>
</evidence>
<keyword evidence="1" id="KW-0732">Signal</keyword>
<dbReference type="Proteomes" id="UP000886005">
    <property type="component" value="Unassembled WGS sequence"/>
</dbReference>
<feature type="chain" id="PRO_5030534142" description="BNR repeat-containing family member" evidence="1">
    <location>
        <begin position="22"/>
        <end position="422"/>
    </location>
</feature>
<dbReference type="AlphaFoldDB" id="A0A7V1PVM7"/>